<accession>A0ABN1R6P1</accession>
<sequence>MPGAPQLPGQEMSLTQNWFLVSFPPVRTLDFVLGILAARIVLSGRWIGLPVPAALGLLAAGFAAQVALWPTVYGLTATIVAPVALVITAIAAADLRGAPSLLRSGPLRFLGEISFASYLVHFLVLSFAHIPLGAARSWDAPAATVIIAALFGATTLLSWGLHRLVEVPAMRRWSRPAADTPAPAPAPAPAPVIEPT</sequence>
<protein>
    <recommendedName>
        <fullName evidence="5">Acyltransferase-like protein</fullName>
    </recommendedName>
</protein>
<feature type="transmembrane region" description="Helical" evidence="2">
    <location>
        <begin position="49"/>
        <end position="69"/>
    </location>
</feature>
<evidence type="ECO:0000313" key="3">
    <source>
        <dbReference type="EMBL" id="GAA0952465.1"/>
    </source>
</evidence>
<evidence type="ECO:0000313" key="4">
    <source>
        <dbReference type="Proteomes" id="UP001500665"/>
    </source>
</evidence>
<name>A0ABN1R6P1_9ACTN</name>
<keyword evidence="4" id="KW-1185">Reference proteome</keyword>
<feature type="transmembrane region" description="Helical" evidence="2">
    <location>
        <begin position="107"/>
        <end position="130"/>
    </location>
</feature>
<keyword evidence="2" id="KW-0812">Transmembrane</keyword>
<feature type="compositionally biased region" description="Pro residues" evidence="1">
    <location>
        <begin position="182"/>
        <end position="196"/>
    </location>
</feature>
<keyword evidence="2" id="KW-0472">Membrane</keyword>
<evidence type="ECO:0008006" key="5">
    <source>
        <dbReference type="Google" id="ProtNLM"/>
    </source>
</evidence>
<dbReference type="Proteomes" id="UP001500665">
    <property type="component" value="Unassembled WGS sequence"/>
</dbReference>
<feature type="transmembrane region" description="Helical" evidence="2">
    <location>
        <begin position="75"/>
        <end position="95"/>
    </location>
</feature>
<feature type="transmembrane region" description="Helical" evidence="2">
    <location>
        <begin position="20"/>
        <end position="42"/>
    </location>
</feature>
<feature type="transmembrane region" description="Helical" evidence="2">
    <location>
        <begin position="142"/>
        <end position="165"/>
    </location>
</feature>
<keyword evidence="2" id="KW-1133">Transmembrane helix</keyword>
<organism evidence="3 4">
    <name type="scientific">Actinocorallia libanotica</name>
    <dbReference type="NCBI Taxonomy" id="46162"/>
    <lineage>
        <taxon>Bacteria</taxon>
        <taxon>Bacillati</taxon>
        <taxon>Actinomycetota</taxon>
        <taxon>Actinomycetes</taxon>
        <taxon>Streptosporangiales</taxon>
        <taxon>Thermomonosporaceae</taxon>
        <taxon>Actinocorallia</taxon>
    </lineage>
</organism>
<gene>
    <name evidence="3" type="ORF">GCM10009550_33240</name>
</gene>
<dbReference type="EMBL" id="BAAAHH010000012">
    <property type="protein sequence ID" value="GAA0952465.1"/>
    <property type="molecule type" value="Genomic_DNA"/>
</dbReference>
<proteinExistence type="predicted"/>
<evidence type="ECO:0000256" key="2">
    <source>
        <dbReference type="SAM" id="Phobius"/>
    </source>
</evidence>
<comment type="caution">
    <text evidence="3">The sequence shown here is derived from an EMBL/GenBank/DDBJ whole genome shotgun (WGS) entry which is preliminary data.</text>
</comment>
<feature type="region of interest" description="Disordered" evidence="1">
    <location>
        <begin position="176"/>
        <end position="196"/>
    </location>
</feature>
<evidence type="ECO:0000256" key="1">
    <source>
        <dbReference type="SAM" id="MobiDB-lite"/>
    </source>
</evidence>
<reference evidence="3 4" key="1">
    <citation type="journal article" date="2019" name="Int. J. Syst. Evol. Microbiol.">
        <title>The Global Catalogue of Microorganisms (GCM) 10K type strain sequencing project: providing services to taxonomists for standard genome sequencing and annotation.</title>
        <authorList>
            <consortium name="The Broad Institute Genomics Platform"/>
            <consortium name="The Broad Institute Genome Sequencing Center for Infectious Disease"/>
            <person name="Wu L."/>
            <person name="Ma J."/>
        </authorList>
    </citation>
    <scope>NUCLEOTIDE SEQUENCE [LARGE SCALE GENOMIC DNA]</scope>
    <source>
        <strain evidence="3 4">JCM 10696</strain>
    </source>
</reference>